<evidence type="ECO:0000313" key="2">
    <source>
        <dbReference type="EMBL" id="KAL0482838.1"/>
    </source>
</evidence>
<feature type="coiled-coil region" evidence="1">
    <location>
        <begin position="12"/>
        <end position="39"/>
    </location>
</feature>
<organism evidence="2 3">
    <name type="scientific">Acrasis kona</name>
    <dbReference type="NCBI Taxonomy" id="1008807"/>
    <lineage>
        <taxon>Eukaryota</taxon>
        <taxon>Discoba</taxon>
        <taxon>Heterolobosea</taxon>
        <taxon>Tetramitia</taxon>
        <taxon>Eutetramitia</taxon>
        <taxon>Acrasidae</taxon>
        <taxon>Acrasis</taxon>
    </lineage>
</organism>
<gene>
    <name evidence="2" type="ORF">AKO1_010404</name>
</gene>
<reference evidence="2 3" key="1">
    <citation type="submission" date="2024-03" db="EMBL/GenBank/DDBJ databases">
        <title>The Acrasis kona genome and developmental transcriptomes reveal deep origins of eukaryotic multicellular pathways.</title>
        <authorList>
            <person name="Sheikh S."/>
            <person name="Fu C.-J."/>
            <person name="Brown M.W."/>
            <person name="Baldauf S.L."/>
        </authorList>
    </citation>
    <scope>NUCLEOTIDE SEQUENCE [LARGE SCALE GENOMIC DNA]</scope>
    <source>
        <strain evidence="2 3">ATCC MYA-3509</strain>
    </source>
</reference>
<keyword evidence="1" id="KW-0175">Coiled coil</keyword>
<dbReference type="Proteomes" id="UP001431209">
    <property type="component" value="Unassembled WGS sequence"/>
</dbReference>
<keyword evidence="3" id="KW-1185">Reference proteome</keyword>
<dbReference type="EMBL" id="JAOPGA020000900">
    <property type="protein sequence ID" value="KAL0482838.1"/>
    <property type="molecule type" value="Genomic_DNA"/>
</dbReference>
<evidence type="ECO:0000313" key="3">
    <source>
        <dbReference type="Proteomes" id="UP001431209"/>
    </source>
</evidence>
<evidence type="ECO:0000256" key="1">
    <source>
        <dbReference type="SAM" id="Coils"/>
    </source>
</evidence>
<protein>
    <submittedName>
        <fullName evidence="2">Desmoplakin</fullName>
    </submittedName>
</protein>
<proteinExistence type="predicted"/>
<dbReference type="AlphaFoldDB" id="A0AAW2YZF1"/>
<accession>A0AAW2YZF1</accession>
<comment type="caution">
    <text evidence="2">The sequence shown here is derived from an EMBL/GenBank/DDBJ whole genome shotgun (WGS) entry which is preliminary data.</text>
</comment>
<sequence>MKCLAVGTKEYVDEKSAKYQEYTNNIQKVQSLLDRYLIDIELQVKDIELEHHNLFLNAEYDSQPTSSYLFSTFLSGLSSNGRLCGLSSRLREKERILSHRSEIVKVKNAILEHKTELKRMLQEHASFLTKVKEYKQTAEGFTILLAALQQHKVDVDAFDSYKINSEDENTQVTRELMIRTIYIRSREKFVTGMTDEYKQRWVETFRTDALKLTFKTTQLLDALFVEFVFSKWLYLNKLN</sequence>
<name>A0AAW2YZF1_9EUKA</name>